<dbReference type="InterPro" id="IPR042197">
    <property type="entry name" value="Apaf_helical"/>
</dbReference>
<dbReference type="KEGG" id="zju:107422194"/>
<dbReference type="PANTHER" id="PTHR36766:SF41">
    <property type="entry name" value="AAA+ ATPASE DOMAIN-CONTAINING PROTEIN"/>
    <property type="match status" value="1"/>
</dbReference>
<evidence type="ECO:0000256" key="1">
    <source>
        <dbReference type="ARBA" id="ARBA00022821"/>
    </source>
</evidence>
<name>A0A6P4A1B2_ZIZJJ</name>
<organism evidence="3 4">
    <name type="scientific">Ziziphus jujuba</name>
    <name type="common">Chinese jujube</name>
    <name type="synonym">Ziziphus sativa</name>
    <dbReference type="NCBI Taxonomy" id="326968"/>
    <lineage>
        <taxon>Eukaryota</taxon>
        <taxon>Viridiplantae</taxon>
        <taxon>Streptophyta</taxon>
        <taxon>Embryophyta</taxon>
        <taxon>Tracheophyta</taxon>
        <taxon>Spermatophyta</taxon>
        <taxon>Magnoliopsida</taxon>
        <taxon>eudicotyledons</taxon>
        <taxon>Gunneridae</taxon>
        <taxon>Pentapetalae</taxon>
        <taxon>rosids</taxon>
        <taxon>fabids</taxon>
        <taxon>Rosales</taxon>
        <taxon>Rhamnaceae</taxon>
        <taxon>Paliureae</taxon>
        <taxon>Ziziphus</taxon>
    </lineage>
</organism>
<dbReference type="Pfam" id="PF00931">
    <property type="entry name" value="NB-ARC"/>
    <property type="match status" value="1"/>
</dbReference>
<dbReference type="InterPro" id="IPR027417">
    <property type="entry name" value="P-loop_NTPase"/>
</dbReference>
<reference evidence="3" key="1">
    <citation type="submission" date="2025-05" db="UniProtKB">
        <authorList>
            <consortium name="RefSeq"/>
        </authorList>
    </citation>
    <scope>NUCLEOTIDE SEQUENCE [LARGE SCALE GENOMIC DNA]</scope>
</reference>
<dbReference type="Proteomes" id="UP001652623">
    <property type="component" value="Chromosome 1"/>
</dbReference>
<dbReference type="Gene3D" id="1.10.8.430">
    <property type="entry name" value="Helical domain of apoptotic protease-activating factors"/>
    <property type="match status" value="1"/>
</dbReference>
<feature type="domain" description="NB-ARC" evidence="2">
    <location>
        <begin position="192"/>
        <end position="370"/>
    </location>
</feature>
<protein>
    <submittedName>
        <fullName evidence="4">Probable disease resistance protein At5g45490</fullName>
    </submittedName>
</protein>
<dbReference type="PRINTS" id="PR00364">
    <property type="entry name" value="DISEASERSIST"/>
</dbReference>
<dbReference type="FunCoup" id="A0A6P4A1B2">
    <property type="interactions" value="514"/>
</dbReference>
<dbReference type="SUPFAM" id="SSF52540">
    <property type="entry name" value="P-loop containing nucleoside triphosphate hydrolases"/>
    <property type="match status" value="1"/>
</dbReference>
<dbReference type="PANTHER" id="PTHR36766">
    <property type="entry name" value="PLANT BROAD-SPECTRUM MILDEW RESISTANCE PROTEIN RPW8"/>
    <property type="match status" value="1"/>
</dbReference>
<dbReference type="GO" id="GO:0006952">
    <property type="term" value="P:defense response"/>
    <property type="evidence" value="ECO:0007669"/>
    <property type="project" value="UniProtKB-KW"/>
</dbReference>
<dbReference type="AlphaFoldDB" id="A0A6P4A1B2"/>
<keyword evidence="3" id="KW-1185">Reference proteome</keyword>
<accession>A0A6P4A1B2</accession>
<dbReference type="InParanoid" id="A0A6P4A1B2"/>
<proteinExistence type="predicted"/>
<dbReference type="Gene3D" id="3.40.50.300">
    <property type="entry name" value="P-loop containing nucleotide triphosphate hydrolases"/>
    <property type="match status" value="1"/>
</dbReference>
<evidence type="ECO:0000313" key="4">
    <source>
        <dbReference type="RefSeq" id="XP_015887103.3"/>
    </source>
</evidence>
<dbReference type="InterPro" id="IPR002182">
    <property type="entry name" value="NB-ARC"/>
</dbReference>
<sequence>METNETETQVTETQVATRVLNSDDTVEETPSMIEQYLKSKFLEGLDVNAEGGSEIPFFSKFQEIKTLLTEIFRSTQPASRSMKEILYYLNNVLIECKMLSEKHCLFRSPKDHIAINNIRMKLNKIKTELKEIKVRRMASNGNIQQQEPNGSSGDTHIFSPPVTPRSVDASIVHGFDEDVIIVKKLVLSQESEDGFKAIAIVGSYGIGKTTLSQLIFNNQEMKTHFLPRIWVSMSKFPGNDKDPKRAIVKRMLISLGVEEETMDVVFQNHGLQGLLCALHLQLLGKRYLIVLDDARDIDPWYGELNSRLKGGGKWEERFGYGLPKGYGGTVIVSSRDEELAKMMVGEKNLHHLLPLSDPDSCWAIFKDSVEKDGMRFNPSNVQDLRMEVTQKCGGIPLAAKMLGESLHKKIQNESSTFGGNQNRVHNT</sequence>
<dbReference type="RefSeq" id="XP_015887103.3">
    <property type="nucleotide sequence ID" value="XM_016031617.4"/>
</dbReference>
<reference evidence="4" key="2">
    <citation type="submission" date="2025-08" db="UniProtKB">
        <authorList>
            <consortium name="RefSeq"/>
        </authorList>
    </citation>
    <scope>IDENTIFICATION</scope>
    <source>
        <tissue evidence="4">Seedling</tissue>
    </source>
</reference>
<gene>
    <name evidence="4" type="primary">LOC107422194</name>
</gene>
<dbReference type="GeneID" id="107422194"/>
<evidence type="ECO:0000259" key="2">
    <source>
        <dbReference type="Pfam" id="PF00931"/>
    </source>
</evidence>
<dbReference type="GO" id="GO:0043531">
    <property type="term" value="F:ADP binding"/>
    <property type="evidence" value="ECO:0007669"/>
    <property type="project" value="InterPro"/>
</dbReference>
<keyword evidence="1" id="KW-0611">Plant defense</keyword>
<evidence type="ECO:0000313" key="3">
    <source>
        <dbReference type="Proteomes" id="UP001652623"/>
    </source>
</evidence>